<reference evidence="2" key="4">
    <citation type="submission" date="2019-03" db="UniProtKB">
        <authorList>
            <consortium name="EnsemblPlants"/>
        </authorList>
    </citation>
    <scope>IDENTIFICATION</scope>
</reference>
<keyword evidence="3" id="KW-1185">Reference proteome</keyword>
<reference evidence="3" key="1">
    <citation type="journal article" date="2014" name="Science">
        <title>Ancient hybridizations among the ancestral genomes of bread wheat.</title>
        <authorList>
            <consortium name="International Wheat Genome Sequencing Consortium,"/>
            <person name="Marcussen T."/>
            <person name="Sandve S.R."/>
            <person name="Heier L."/>
            <person name="Spannagl M."/>
            <person name="Pfeifer M."/>
            <person name="Jakobsen K.S."/>
            <person name="Wulff B.B."/>
            <person name="Steuernagel B."/>
            <person name="Mayer K.F."/>
            <person name="Olsen O.A."/>
        </authorList>
    </citation>
    <scope>NUCLEOTIDE SEQUENCE [LARGE SCALE GENOMIC DNA]</scope>
    <source>
        <strain evidence="3">cv. AL8/78</strain>
    </source>
</reference>
<proteinExistence type="predicted"/>
<dbReference type="Gramene" id="AET2Gv20470300.1">
    <property type="protein sequence ID" value="AET2Gv20470300.1"/>
    <property type="gene ID" value="AET2Gv20470300"/>
</dbReference>
<dbReference type="AlphaFoldDB" id="A0A453BDQ6"/>
<reference evidence="2" key="5">
    <citation type="journal article" date="2021" name="G3 (Bethesda)">
        <title>Aegilops tauschii genome assembly Aet v5.0 features greater sequence contiguity and improved annotation.</title>
        <authorList>
            <person name="Wang L."/>
            <person name="Zhu T."/>
            <person name="Rodriguez J.C."/>
            <person name="Deal K.R."/>
            <person name="Dubcovsky J."/>
            <person name="McGuire P.E."/>
            <person name="Lux T."/>
            <person name="Spannagl M."/>
            <person name="Mayer K.F.X."/>
            <person name="Baldrich P."/>
            <person name="Meyers B.C."/>
            <person name="Huo N."/>
            <person name="Gu Y.Q."/>
            <person name="Zhou H."/>
            <person name="Devos K.M."/>
            <person name="Bennetzen J.L."/>
            <person name="Unver T."/>
            <person name="Budak H."/>
            <person name="Gulick P.J."/>
            <person name="Galiba G."/>
            <person name="Kalapos B."/>
            <person name="Nelson D.R."/>
            <person name="Li P."/>
            <person name="You F.M."/>
            <person name="Luo M.C."/>
            <person name="Dvorak J."/>
        </authorList>
    </citation>
    <scope>NUCLEOTIDE SEQUENCE [LARGE SCALE GENOMIC DNA]</scope>
    <source>
        <strain evidence="2">cv. AL8/78</strain>
    </source>
</reference>
<feature type="region of interest" description="Disordered" evidence="1">
    <location>
        <begin position="27"/>
        <end position="52"/>
    </location>
</feature>
<reference evidence="3" key="2">
    <citation type="journal article" date="2017" name="Nat. Plants">
        <title>The Aegilops tauschii genome reveals multiple impacts of transposons.</title>
        <authorList>
            <person name="Zhao G."/>
            <person name="Zou C."/>
            <person name="Li K."/>
            <person name="Wang K."/>
            <person name="Li T."/>
            <person name="Gao L."/>
            <person name="Zhang X."/>
            <person name="Wang H."/>
            <person name="Yang Z."/>
            <person name="Liu X."/>
            <person name="Jiang W."/>
            <person name="Mao L."/>
            <person name="Kong X."/>
            <person name="Jiao Y."/>
            <person name="Jia J."/>
        </authorList>
    </citation>
    <scope>NUCLEOTIDE SEQUENCE [LARGE SCALE GENOMIC DNA]</scope>
    <source>
        <strain evidence="3">cv. AL8/78</strain>
    </source>
</reference>
<dbReference type="EnsemblPlants" id="AET2Gv20470300.1">
    <property type="protein sequence ID" value="AET2Gv20470300.1"/>
    <property type="gene ID" value="AET2Gv20470300"/>
</dbReference>
<organism evidence="2 3">
    <name type="scientific">Aegilops tauschii subsp. strangulata</name>
    <name type="common">Goatgrass</name>
    <dbReference type="NCBI Taxonomy" id="200361"/>
    <lineage>
        <taxon>Eukaryota</taxon>
        <taxon>Viridiplantae</taxon>
        <taxon>Streptophyta</taxon>
        <taxon>Embryophyta</taxon>
        <taxon>Tracheophyta</taxon>
        <taxon>Spermatophyta</taxon>
        <taxon>Magnoliopsida</taxon>
        <taxon>Liliopsida</taxon>
        <taxon>Poales</taxon>
        <taxon>Poaceae</taxon>
        <taxon>BOP clade</taxon>
        <taxon>Pooideae</taxon>
        <taxon>Triticodae</taxon>
        <taxon>Triticeae</taxon>
        <taxon>Triticinae</taxon>
        <taxon>Aegilops</taxon>
    </lineage>
</organism>
<evidence type="ECO:0000256" key="1">
    <source>
        <dbReference type="SAM" id="MobiDB-lite"/>
    </source>
</evidence>
<accession>A0A453BDQ6</accession>
<dbReference type="Proteomes" id="UP000015105">
    <property type="component" value="Chromosome 2D"/>
</dbReference>
<name>A0A453BDQ6_AEGTS</name>
<reference evidence="2" key="3">
    <citation type="journal article" date="2017" name="Nature">
        <title>Genome sequence of the progenitor of the wheat D genome Aegilops tauschii.</title>
        <authorList>
            <person name="Luo M.C."/>
            <person name="Gu Y.Q."/>
            <person name="Puiu D."/>
            <person name="Wang H."/>
            <person name="Twardziok S.O."/>
            <person name="Deal K.R."/>
            <person name="Huo N."/>
            <person name="Zhu T."/>
            <person name="Wang L."/>
            <person name="Wang Y."/>
            <person name="McGuire P.E."/>
            <person name="Liu S."/>
            <person name="Long H."/>
            <person name="Ramasamy R.K."/>
            <person name="Rodriguez J.C."/>
            <person name="Van S.L."/>
            <person name="Yuan L."/>
            <person name="Wang Z."/>
            <person name="Xia Z."/>
            <person name="Xiao L."/>
            <person name="Anderson O.D."/>
            <person name="Ouyang S."/>
            <person name="Liang Y."/>
            <person name="Zimin A.V."/>
            <person name="Pertea G."/>
            <person name="Qi P."/>
            <person name="Bennetzen J.L."/>
            <person name="Dai X."/>
            <person name="Dawson M.W."/>
            <person name="Muller H.G."/>
            <person name="Kugler K."/>
            <person name="Rivarola-Duarte L."/>
            <person name="Spannagl M."/>
            <person name="Mayer K.F.X."/>
            <person name="Lu F.H."/>
            <person name="Bevan M.W."/>
            <person name="Leroy P."/>
            <person name="Li P."/>
            <person name="You F.M."/>
            <person name="Sun Q."/>
            <person name="Liu Z."/>
            <person name="Lyons E."/>
            <person name="Wicker T."/>
            <person name="Salzberg S.L."/>
            <person name="Devos K.M."/>
            <person name="Dvorak J."/>
        </authorList>
    </citation>
    <scope>NUCLEOTIDE SEQUENCE [LARGE SCALE GENOMIC DNA]</scope>
    <source>
        <strain evidence="2">cv. AL8/78</strain>
    </source>
</reference>
<protein>
    <submittedName>
        <fullName evidence="2">Uncharacterized protein</fullName>
    </submittedName>
</protein>
<evidence type="ECO:0000313" key="2">
    <source>
        <dbReference type="EnsemblPlants" id="AET2Gv20470300.1"/>
    </source>
</evidence>
<sequence length="89" mass="9847">GVSLISGRKRCAVDPYSVGSGVWKVKPQTEKRRKEMTRKIPQGQTKGTETRNAHTACAPLICARLPPHTTSFLPIPPRFLIRRTLAPAI</sequence>
<evidence type="ECO:0000313" key="3">
    <source>
        <dbReference type="Proteomes" id="UP000015105"/>
    </source>
</evidence>